<name>A0A0F0HYE3_ASPPU</name>
<dbReference type="STRING" id="1403190.A0A0F0HYE3"/>
<evidence type="ECO:0000313" key="3">
    <source>
        <dbReference type="EMBL" id="KJK60529.1"/>
    </source>
</evidence>
<sequence>MIDPFHQIKLSLQLSQTRCLVGAGYRSQGPAEGSPHKAVSATSIVIAGDSSGVCLALGLLQVLLRLQRRDATITFHGAKQAPVVPAGMSLLSPVADLTNSFPSYERNAHCDIFPTPIEKLPCLEKKFPTCPAWPTRLPRANLYCETGMLAHPLASPAAADAWTGACPLWLGSGQEQIVDASRLVAWEVHRVGGSITLREYENMPHTFFFAQLIVRFGQGERPPSSAQFIRARGLTAEPLVVEDLASFKVEQAQEWMWTKTHGYKVPAFHQEGRSSL</sequence>
<dbReference type="SUPFAM" id="SSF53474">
    <property type="entry name" value="alpha/beta-Hydrolases"/>
    <property type="match status" value="1"/>
</dbReference>
<dbReference type="GO" id="GO:0016787">
    <property type="term" value="F:hydrolase activity"/>
    <property type="evidence" value="ECO:0007669"/>
    <property type="project" value="UniProtKB-KW"/>
</dbReference>
<dbReference type="EMBL" id="JZEE01000738">
    <property type="protein sequence ID" value="KJK60529.1"/>
    <property type="molecule type" value="Genomic_DNA"/>
</dbReference>
<organism evidence="3 4">
    <name type="scientific">Aspergillus parasiticus (strain ATCC 56775 / NRRL 5862 / SRRC 143 / SU-1)</name>
    <dbReference type="NCBI Taxonomy" id="1403190"/>
    <lineage>
        <taxon>Eukaryota</taxon>
        <taxon>Fungi</taxon>
        <taxon>Dikarya</taxon>
        <taxon>Ascomycota</taxon>
        <taxon>Pezizomycotina</taxon>
        <taxon>Eurotiomycetes</taxon>
        <taxon>Eurotiomycetidae</taxon>
        <taxon>Eurotiales</taxon>
        <taxon>Aspergillaceae</taxon>
        <taxon>Aspergillus</taxon>
        <taxon>Aspergillus subgen. Circumdati</taxon>
    </lineage>
</organism>
<dbReference type="InterPro" id="IPR013094">
    <property type="entry name" value="AB_hydrolase_3"/>
</dbReference>
<keyword evidence="1 3" id="KW-0378">Hydrolase</keyword>
<feature type="domain" description="Alpha/beta hydrolase fold-3" evidence="2">
    <location>
        <begin position="36"/>
        <end position="208"/>
    </location>
</feature>
<dbReference type="InterPro" id="IPR029058">
    <property type="entry name" value="AB_hydrolase_fold"/>
</dbReference>
<dbReference type="Pfam" id="PF07859">
    <property type="entry name" value="Abhydrolase_3"/>
    <property type="match status" value="1"/>
</dbReference>
<comment type="caution">
    <text evidence="3">The sequence shown here is derived from an EMBL/GenBank/DDBJ whole genome shotgun (WGS) entry which is preliminary data.</text>
</comment>
<proteinExistence type="predicted"/>
<gene>
    <name evidence="3" type="ORF">P875_00053239</name>
</gene>
<dbReference type="OrthoDB" id="5354320at2759"/>
<evidence type="ECO:0000259" key="2">
    <source>
        <dbReference type="Pfam" id="PF07859"/>
    </source>
</evidence>
<reference evidence="3 4" key="1">
    <citation type="submission" date="2015-02" db="EMBL/GenBank/DDBJ databases">
        <title>Draft genome sequence of Aspergillus parasiticus SU-1.</title>
        <authorList>
            <person name="Yu J."/>
            <person name="Fedorova N."/>
            <person name="Yin Y."/>
            <person name="Losada L."/>
            <person name="Zafar N."/>
            <person name="Taujale R."/>
            <person name="Ehrlich K.C."/>
            <person name="Bhatnagar D."/>
            <person name="Cleveland T.E."/>
            <person name="Bennett J.W."/>
            <person name="Nierman W.C."/>
        </authorList>
    </citation>
    <scope>NUCLEOTIDE SEQUENCE [LARGE SCALE GENOMIC DNA]</scope>
    <source>
        <strain evidence="4">ATCC 56775 / NRRL 5862 / SRRC 143 / SU-1</strain>
    </source>
</reference>
<dbReference type="InterPro" id="IPR050300">
    <property type="entry name" value="GDXG_lipolytic_enzyme"/>
</dbReference>
<dbReference type="AlphaFoldDB" id="A0A0F0HYE3"/>
<evidence type="ECO:0000256" key="1">
    <source>
        <dbReference type="ARBA" id="ARBA00022801"/>
    </source>
</evidence>
<evidence type="ECO:0000313" key="4">
    <source>
        <dbReference type="Proteomes" id="UP000033540"/>
    </source>
</evidence>
<dbReference type="Gene3D" id="3.40.50.1820">
    <property type="entry name" value="alpha/beta hydrolase"/>
    <property type="match status" value="1"/>
</dbReference>
<protein>
    <submittedName>
        <fullName evidence="3">Alpha/beta hydrolase fold</fullName>
    </submittedName>
</protein>
<accession>A0A0F0HYE3</accession>
<dbReference type="PANTHER" id="PTHR48081">
    <property type="entry name" value="AB HYDROLASE SUPERFAMILY PROTEIN C4A8.06C"/>
    <property type="match status" value="1"/>
</dbReference>
<dbReference type="Proteomes" id="UP000033540">
    <property type="component" value="Unassembled WGS sequence"/>
</dbReference>
<dbReference type="PANTHER" id="PTHR48081:SF7">
    <property type="entry name" value="ALPHA_BETA HYDROLASE FOLD-3 DOMAIN-CONTAINING PROTEIN"/>
    <property type="match status" value="1"/>
</dbReference>